<dbReference type="InterPro" id="IPR027417">
    <property type="entry name" value="P-loop_NTPase"/>
</dbReference>
<dbReference type="GO" id="GO:0016020">
    <property type="term" value="C:membrane"/>
    <property type="evidence" value="ECO:0007669"/>
    <property type="project" value="UniProtKB-SubCell"/>
</dbReference>
<evidence type="ECO:0000259" key="6">
    <source>
        <dbReference type="Pfam" id="PF01926"/>
    </source>
</evidence>
<dbReference type="CDD" id="cd00882">
    <property type="entry name" value="Ras_like_GTPase"/>
    <property type="match status" value="1"/>
</dbReference>
<gene>
    <name evidence="7" type="ORF">BISU_0784</name>
</gene>
<dbReference type="GO" id="GO:0005525">
    <property type="term" value="F:GTP binding"/>
    <property type="evidence" value="ECO:0007669"/>
    <property type="project" value="InterPro"/>
</dbReference>
<evidence type="ECO:0000256" key="3">
    <source>
        <dbReference type="ARBA" id="ARBA00022989"/>
    </source>
</evidence>
<evidence type="ECO:0000256" key="1">
    <source>
        <dbReference type="ARBA" id="ARBA00004141"/>
    </source>
</evidence>
<keyword evidence="4" id="KW-0472">Membrane</keyword>
<organism evidence="7 8">
    <name type="scientific">Bifidobacterium subtile</name>
    <dbReference type="NCBI Taxonomy" id="77635"/>
    <lineage>
        <taxon>Bacteria</taxon>
        <taxon>Bacillati</taxon>
        <taxon>Actinomycetota</taxon>
        <taxon>Actinomycetes</taxon>
        <taxon>Bifidobacteriales</taxon>
        <taxon>Bifidobacteriaceae</taxon>
        <taxon>Bifidobacterium</taxon>
    </lineage>
</organism>
<dbReference type="Gene3D" id="3.40.50.300">
    <property type="entry name" value="P-loop containing nucleotide triphosphate hydrolases"/>
    <property type="match status" value="1"/>
</dbReference>
<feature type="region of interest" description="Disordered" evidence="5">
    <location>
        <begin position="23"/>
        <end position="44"/>
    </location>
</feature>
<dbReference type="SUPFAM" id="SSF52540">
    <property type="entry name" value="P-loop containing nucleoside triphosphate hydrolases"/>
    <property type="match status" value="1"/>
</dbReference>
<comment type="caution">
    <text evidence="7">The sequence shown here is derived from an EMBL/GenBank/DDBJ whole genome shotgun (WGS) entry which is preliminary data.</text>
</comment>
<evidence type="ECO:0000313" key="7">
    <source>
        <dbReference type="EMBL" id="KFJ04772.1"/>
    </source>
</evidence>
<dbReference type="InterPro" id="IPR021147">
    <property type="entry name" value="DUF697"/>
</dbReference>
<dbReference type="InterPro" id="IPR006073">
    <property type="entry name" value="GTP-bd"/>
</dbReference>
<evidence type="ECO:0000256" key="4">
    <source>
        <dbReference type="ARBA" id="ARBA00023136"/>
    </source>
</evidence>
<comment type="subcellular location">
    <subcellularLocation>
        <location evidence="1">Membrane</location>
        <topology evidence="1">Multi-pass membrane protein</topology>
    </subcellularLocation>
</comment>
<dbReference type="EMBL" id="JGZR01000003">
    <property type="protein sequence ID" value="KFJ04772.1"/>
    <property type="molecule type" value="Genomic_DNA"/>
</dbReference>
<feature type="compositionally biased region" description="Polar residues" evidence="5">
    <location>
        <begin position="23"/>
        <end position="42"/>
    </location>
</feature>
<dbReference type="Proteomes" id="UP000029055">
    <property type="component" value="Unassembled WGS sequence"/>
</dbReference>
<feature type="domain" description="G" evidence="6">
    <location>
        <begin position="56"/>
        <end position="179"/>
    </location>
</feature>
<sequence>MSETTHEMGGAVSIASTSKADLANIPSSTGRGANGTGFTNITAPPPNTDSALKANVLVIGNSGVGKSTLINAVLGEEAALAGFGMQGTTKELRVYENATLPFRLIDTAGFEPSFFKRRAAIRAVKNWSKNNAKAGTIDTRINAIWFCIDGTSSKLFPRTIRSLSQATSMWPSLPVIAVITKSYSVPDRQRNVELVTNAFSAQPHRTNLRKIIPVVAQTYTLNEDAYAAPEGIAELIDATNDLLPEGYKAAEKDIARFKLNRKRVLAQSVVAAATTSGAVVGAVPIPFPDAAILGPVEIAQINALARIYGITKNEASRKFFDSIVQVGTVSLAAQGAISALKAIPGVNLGAAALNAVIAGSIVAALGEGTILAFEQVSLGNKTVADIEWVRGFMQSRLSADFVATARAALAKSGDGMSARKIAQIALGAFIAGRGKKK</sequence>
<name>A0A087EAH1_9BIFI</name>
<keyword evidence="2" id="KW-0812">Transmembrane</keyword>
<dbReference type="Pfam" id="PF05128">
    <property type="entry name" value="DUF697"/>
    <property type="match status" value="1"/>
</dbReference>
<keyword evidence="3" id="KW-1133">Transmembrane helix</keyword>
<reference evidence="7 8" key="1">
    <citation type="submission" date="2014-03" db="EMBL/GenBank/DDBJ databases">
        <title>Genomics of Bifidobacteria.</title>
        <authorList>
            <person name="Ventura M."/>
            <person name="Milani C."/>
            <person name="Lugli G.A."/>
        </authorList>
    </citation>
    <scope>NUCLEOTIDE SEQUENCE [LARGE SCALE GENOMIC DNA]</scope>
    <source>
        <strain evidence="7 8">LMG 11597</strain>
    </source>
</reference>
<keyword evidence="8" id="KW-1185">Reference proteome</keyword>
<dbReference type="Pfam" id="PF01926">
    <property type="entry name" value="MMR_HSR1"/>
    <property type="match status" value="1"/>
</dbReference>
<dbReference type="STRING" id="77635.BISU_0784"/>
<evidence type="ECO:0000313" key="8">
    <source>
        <dbReference type="Proteomes" id="UP000029055"/>
    </source>
</evidence>
<dbReference type="RefSeq" id="WP_226839088.1">
    <property type="nucleotide sequence ID" value="NZ_CP062939.1"/>
</dbReference>
<protein>
    <submittedName>
        <fullName evidence="7">GTP-binding protein</fullName>
    </submittedName>
</protein>
<accession>A0A087EAH1</accession>
<evidence type="ECO:0000256" key="2">
    <source>
        <dbReference type="ARBA" id="ARBA00022692"/>
    </source>
</evidence>
<evidence type="ECO:0000256" key="5">
    <source>
        <dbReference type="SAM" id="MobiDB-lite"/>
    </source>
</evidence>
<dbReference type="AlphaFoldDB" id="A0A087EAH1"/>
<dbReference type="eggNOG" id="COG1100">
    <property type="taxonomic scope" value="Bacteria"/>
</dbReference>
<proteinExistence type="predicted"/>